<gene>
    <name evidence="1" type="ORF">PHLCEN_2v8987</name>
</gene>
<keyword evidence="2" id="KW-1185">Reference proteome</keyword>
<organism evidence="1 2">
    <name type="scientific">Hermanssonia centrifuga</name>
    <dbReference type="NCBI Taxonomy" id="98765"/>
    <lineage>
        <taxon>Eukaryota</taxon>
        <taxon>Fungi</taxon>
        <taxon>Dikarya</taxon>
        <taxon>Basidiomycota</taxon>
        <taxon>Agaricomycotina</taxon>
        <taxon>Agaricomycetes</taxon>
        <taxon>Polyporales</taxon>
        <taxon>Meruliaceae</taxon>
        <taxon>Hermanssonia</taxon>
    </lineage>
</organism>
<dbReference type="AlphaFoldDB" id="A0A2R6NS95"/>
<reference evidence="1 2" key="1">
    <citation type="submission" date="2018-02" db="EMBL/GenBank/DDBJ databases">
        <title>Genome sequence of the basidiomycete white-rot fungus Phlebia centrifuga.</title>
        <authorList>
            <person name="Granchi Z."/>
            <person name="Peng M."/>
            <person name="de Vries R.P."/>
            <person name="Hilden K."/>
            <person name="Makela M.R."/>
            <person name="Grigoriev I."/>
            <person name="Riley R."/>
        </authorList>
    </citation>
    <scope>NUCLEOTIDE SEQUENCE [LARGE SCALE GENOMIC DNA]</scope>
    <source>
        <strain evidence="1 2">FBCC195</strain>
    </source>
</reference>
<evidence type="ECO:0008006" key="3">
    <source>
        <dbReference type="Google" id="ProtNLM"/>
    </source>
</evidence>
<evidence type="ECO:0000313" key="2">
    <source>
        <dbReference type="Proteomes" id="UP000186601"/>
    </source>
</evidence>
<sequence>MGMGGVPPPTTPALWRSMIEHTREWLSPISSLTLRLVENVPISYSFIADIVNTHGSTLTHIAMLDCGVGVDSVRAIATRCPELERLAVHIPAKDVVRNRHRKTLQTLTDVSDAHTTHGMHRTLTRDNVKTIMKMVPKLTKLTSDGRVWTCDKRADWGDAGFKLKLQKRKNMCPSYWFLPPWA</sequence>
<comment type="caution">
    <text evidence="1">The sequence shown here is derived from an EMBL/GenBank/DDBJ whole genome shotgun (WGS) entry which is preliminary data.</text>
</comment>
<accession>A0A2R6NS95</accession>
<protein>
    <recommendedName>
        <fullName evidence="3">F-box protein</fullName>
    </recommendedName>
</protein>
<dbReference type="OrthoDB" id="3005567at2759"/>
<name>A0A2R6NS95_9APHY</name>
<dbReference type="EMBL" id="MLYV02000881">
    <property type="protein sequence ID" value="PSR75696.1"/>
    <property type="molecule type" value="Genomic_DNA"/>
</dbReference>
<proteinExistence type="predicted"/>
<dbReference type="STRING" id="98765.A0A2R6NS95"/>
<evidence type="ECO:0000313" key="1">
    <source>
        <dbReference type="EMBL" id="PSR75696.1"/>
    </source>
</evidence>
<dbReference type="Proteomes" id="UP000186601">
    <property type="component" value="Unassembled WGS sequence"/>
</dbReference>